<sequence length="146" mass="15375">MYPGITSAEIGTAPPPVEAAEPGQWTYEFPDAHSADLGMIAVPGSDLIQFATDPVAIVANSEALGLPLPNTLEVLVVLDRAVTTFSDRAFFAFADDDATGSVSIRRFDDPPADRSILGKVVVIHLPFDPASASTSGTWLEEGDVSM</sequence>
<feature type="domain" description="Rubisco accumulation factor 1 C-terminal" evidence="1">
    <location>
        <begin position="36"/>
        <end position="124"/>
    </location>
</feature>
<evidence type="ECO:0000259" key="1">
    <source>
        <dbReference type="Pfam" id="PF18087"/>
    </source>
</evidence>
<accession>A0AAD7XK44</accession>
<evidence type="ECO:0000313" key="3">
    <source>
        <dbReference type="Proteomes" id="UP001230188"/>
    </source>
</evidence>
<keyword evidence="3" id="KW-1185">Reference proteome</keyword>
<proteinExistence type="predicted"/>
<gene>
    <name evidence="2" type="ORF">CTAYLR_006353</name>
</gene>
<organism evidence="2 3">
    <name type="scientific">Chrysophaeum taylorii</name>
    <dbReference type="NCBI Taxonomy" id="2483200"/>
    <lineage>
        <taxon>Eukaryota</taxon>
        <taxon>Sar</taxon>
        <taxon>Stramenopiles</taxon>
        <taxon>Ochrophyta</taxon>
        <taxon>Pelagophyceae</taxon>
        <taxon>Pelagomonadales</taxon>
        <taxon>Pelagomonadaceae</taxon>
        <taxon>Chrysophaeum</taxon>
    </lineage>
</organism>
<dbReference type="Proteomes" id="UP001230188">
    <property type="component" value="Unassembled WGS sequence"/>
</dbReference>
<dbReference type="Pfam" id="PF18087">
    <property type="entry name" value="RuBisCo_chap_C"/>
    <property type="match status" value="1"/>
</dbReference>
<reference evidence="2" key="1">
    <citation type="submission" date="2023-01" db="EMBL/GenBank/DDBJ databases">
        <title>Metagenome sequencing of chrysophaentin producing Chrysophaeum taylorii.</title>
        <authorList>
            <person name="Davison J."/>
            <person name="Bewley C."/>
        </authorList>
    </citation>
    <scope>NUCLEOTIDE SEQUENCE</scope>
    <source>
        <strain evidence="2">NIES-1699</strain>
    </source>
</reference>
<dbReference type="EMBL" id="JAQMWT010000587">
    <property type="protein sequence ID" value="KAJ8599115.1"/>
    <property type="molecule type" value="Genomic_DNA"/>
</dbReference>
<evidence type="ECO:0000313" key="2">
    <source>
        <dbReference type="EMBL" id="KAJ8599115.1"/>
    </source>
</evidence>
<dbReference type="AlphaFoldDB" id="A0AAD7XK44"/>
<dbReference type="InterPro" id="IPR040858">
    <property type="entry name" value="Raf1_C"/>
</dbReference>
<name>A0AAD7XK44_9STRA</name>
<protein>
    <recommendedName>
        <fullName evidence="1">Rubisco accumulation factor 1 C-terminal domain-containing protein</fullName>
    </recommendedName>
</protein>
<comment type="caution">
    <text evidence="2">The sequence shown here is derived from an EMBL/GenBank/DDBJ whole genome shotgun (WGS) entry which is preliminary data.</text>
</comment>